<dbReference type="RefSeq" id="WP_369017860.1">
    <property type="nucleotide sequence ID" value="NZ_CP121689.1"/>
</dbReference>
<keyword evidence="10" id="KW-1185">Reference proteome</keyword>
<evidence type="ECO:0000313" key="10">
    <source>
        <dbReference type="Proteomes" id="UP001461341"/>
    </source>
</evidence>
<feature type="transmembrane region" description="Helical" evidence="7">
    <location>
        <begin position="7"/>
        <end position="28"/>
    </location>
</feature>
<keyword evidence="5 7" id="KW-1133">Transmembrane helix</keyword>
<reference evidence="9 10" key="1">
    <citation type="submission" date="2023-03" db="EMBL/GenBank/DDBJ databases">
        <title>Novel Species.</title>
        <authorList>
            <person name="Ma S."/>
        </authorList>
    </citation>
    <scope>NUCLEOTIDE SEQUENCE [LARGE SCALE GENOMIC DNA]</scope>
    <source>
        <strain evidence="9 10">B11</strain>
    </source>
</reference>
<evidence type="ECO:0000256" key="6">
    <source>
        <dbReference type="ARBA" id="ARBA00023136"/>
    </source>
</evidence>
<dbReference type="PANTHER" id="PTHR23514">
    <property type="entry name" value="BYPASS OF STOP CODON PROTEIN 6"/>
    <property type="match status" value="1"/>
</dbReference>
<evidence type="ECO:0000256" key="5">
    <source>
        <dbReference type="ARBA" id="ARBA00022989"/>
    </source>
</evidence>
<gene>
    <name evidence="9" type="ORF">QBE54_08980</name>
</gene>
<feature type="transmembrane region" description="Helical" evidence="7">
    <location>
        <begin position="271"/>
        <end position="289"/>
    </location>
</feature>
<feature type="transmembrane region" description="Helical" evidence="7">
    <location>
        <begin position="48"/>
        <end position="65"/>
    </location>
</feature>
<feature type="transmembrane region" description="Helical" evidence="7">
    <location>
        <begin position="295"/>
        <end position="315"/>
    </location>
</feature>
<dbReference type="Proteomes" id="UP001461341">
    <property type="component" value="Chromosome"/>
</dbReference>
<feature type="transmembrane region" description="Helical" evidence="7">
    <location>
        <begin position="327"/>
        <end position="348"/>
    </location>
</feature>
<dbReference type="InterPro" id="IPR011701">
    <property type="entry name" value="MFS"/>
</dbReference>
<evidence type="ECO:0000259" key="8">
    <source>
        <dbReference type="PROSITE" id="PS50850"/>
    </source>
</evidence>
<evidence type="ECO:0000256" key="7">
    <source>
        <dbReference type="SAM" id="Phobius"/>
    </source>
</evidence>
<dbReference type="PROSITE" id="PS50850">
    <property type="entry name" value="MFS"/>
    <property type="match status" value="1"/>
</dbReference>
<accession>A0ABZ2Y9M5</accession>
<feature type="transmembrane region" description="Helical" evidence="7">
    <location>
        <begin position="136"/>
        <end position="154"/>
    </location>
</feature>
<name>A0ABZ2Y9M5_9BACT</name>
<feature type="transmembrane region" description="Helical" evidence="7">
    <location>
        <begin position="102"/>
        <end position="124"/>
    </location>
</feature>
<keyword evidence="4 7" id="KW-0812">Transmembrane</keyword>
<dbReference type="PANTHER" id="PTHR23514:SF3">
    <property type="entry name" value="BYPASS OF STOP CODON PROTEIN 6"/>
    <property type="match status" value="1"/>
</dbReference>
<feature type="domain" description="Major facilitator superfamily (MFS) profile" evidence="8">
    <location>
        <begin position="7"/>
        <end position="385"/>
    </location>
</feature>
<organism evidence="9 10">
    <name type="scientific">Thermatribacter velox</name>
    <dbReference type="NCBI Taxonomy" id="3039681"/>
    <lineage>
        <taxon>Bacteria</taxon>
        <taxon>Pseudomonadati</taxon>
        <taxon>Atribacterota</taxon>
        <taxon>Atribacteria</taxon>
        <taxon>Atribacterales</taxon>
        <taxon>Thermatribacteraceae</taxon>
        <taxon>Thermatribacter</taxon>
    </lineage>
</organism>
<feature type="transmembrane region" description="Helical" evidence="7">
    <location>
        <begin position="199"/>
        <end position="219"/>
    </location>
</feature>
<dbReference type="Pfam" id="PF07690">
    <property type="entry name" value="MFS_1"/>
    <property type="match status" value="1"/>
</dbReference>
<evidence type="ECO:0000256" key="2">
    <source>
        <dbReference type="ARBA" id="ARBA00008335"/>
    </source>
</evidence>
<dbReference type="EMBL" id="CP121689">
    <property type="protein sequence ID" value="WZL75710.1"/>
    <property type="molecule type" value="Genomic_DNA"/>
</dbReference>
<evidence type="ECO:0000256" key="4">
    <source>
        <dbReference type="ARBA" id="ARBA00022692"/>
    </source>
</evidence>
<dbReference type="InterPro" id="IPR036259">
    <property type="entry name" value="MFS_trans_sf"/>
</dbReference>
<feature type="transmembrane region" description="Helical" evidence="7">
    <location>
        <begin position="72"/>
        <end position="96"/>
    </location>
</feature>
<feature type="transmembrane region" description="Helical" evidence="7">
    <location>
        <begin position="239"/>
        <end position="259"/>
    </location>
</feature>
<keyword evidence="3" id="KW-0813">Transport</keyword>
<dbReference type="SUPFAM" id="SSF103473">
    <property type="entry name" value="MFS general substrate transporter"/>
    <property type="match status" value="1"/>
</dbReference>
<protein>
    <submittedName>
        <fullName evidence="9">MFS transporter</fullName>
    </submittedName>
</protein>
<dbReference type="InterPro" id="IPR020846">
    <property type="entry name" value="MFS_dom"/>
</dbReference>
<proteinExistence type="inferred from homology"/>
<keyword evidence="6 7" id="KW-0472">Membrane</keyword>
<dbReference type="InterPro" id="IPR051788">
    <property type="entry name" value="MFS_Transporter"/>
</dbReference>
<feature type="transmembrane region" description="Helical" evidence="7">
    <location>
        <begin position="160"/>
        <end position="178"/>
    </location>
</feature>
<evidence type="ECO:0000256" key="1">
    <source>
        <dbReference type="ARBA" id="ARBA00004127"/>
    </source>
</evidence>
<evidence type="ECO:0000256" key="3">
    <source>
        <dbReference type="ARBA" id="ARBA00022448"/>
    </source>
</evidence>
<comment type="subcellular location">
    <subcellularLocation>
        <location evidence="1">Endomembrane system</location>
        <topology evidence="1">Multi-pass membrane protein</topology>
    </subcellularLocation>
</comment>
<evidence type="ECO:0000313" key="9">
    <source>
        <dbReference type="EMBL" id="WZL75710.1"/>
    </source>
</evidence>
<dbReference type="Gene3D" id="1.20.1250.20">
    <property type="entry name" value="MFS general substrate transporter like domains"/>
    <property type="match status" value="2"/>
</dbReference>
<feature type="transmembrane region" description="Helical" evidence="7">
    <location>
        <begin position="360"/>
        <end position="381"/>
    </location>
</feature>
<sequence>MESKTKLFVLAGVSFLFLAISMIMHGAVLPVWLQEFKLSATLGGRLFFMYYLSYVILTFLSGWSAQFFGGGWVLFVCYLFLIAGFAMLGVAVSFLYLALGMLLLGAGGGLLEAPLTTVISRFFPGDEGYALNLSQVFFGVGASAGPFLTGFLLSRGVPWRLLYILLLVVAMFLATLIFRSRDLFGVSVSQREKISREFLSRWKGFLGILALAMLLYVGAEIGSSSWMSTYLVRELQGTVFWGGAAIAVFWAMITMGRFLFAFLSRFLDYSLLLRIGSGINIISLLFLLFTSRVELALVAFGGLGLGCSGIWPLIIAHLTSRIEENHFACVGFVVGFGGLGALIFPYLFGFLGDHLGLRSIFFFVLVLSGLLLATFSSRFFLKKEA</sequence>
<comment type="similarity">
    <text evidence="2">Belongs to the major facilitator superfamily.</text>
</comment>